<feature type="compositionally biased region" description="Basic and acidic residues" evidence="1">
    <location>
        <begin position="22"/>
        <end position="32"/>
    </location>
</feature>
<dbReference type="Proteomes" id="UP001604277">
    <property type="component" value="Unassembled WGS sequence"/>
</dbReference>
<evidence type="ECO:0000256" key="1">
    <source>
        <dbReference type="SAM" id="MobiDB-lite"/>
    </source>
</evidence>
<organism evidence="2 3">
    <name type="scientific">Forsythia ovata</name>
    <dbReference type="NCBI Taxonomy" id="205694"/>
    <lineage>
        <taxon>Eukaryota</taxon>
        <taxon>Viridiplantae</taxon>
        <taxon>Streptophyta</taxon>
        <taxon>Embryophyta</taxon>
        <taxon>Tracheophyta</taxon>
        <taxon>Spermatophyta</taxon>
        <taxon>Magnoliopsida</taxon>
        <taxon>eudicotyledons</taxon>
        <taxon>Gunneridae</taxon>
        <taxon>Pentapetalae</taxon>
        <taxon>asterids</taxon>
        <taxon>lamiids</taxon>
        <taxon>Lamiales</taxon>
        <taxon>Oleaceae</taxon>
        <taxon>Forsythieae</taxon>
        <taxon>Forsythia</taxon>
    </lineage>
</organism>
<evidence type="ECO:0000313" key="2">
    <source>
        <dbReference type="EMBL" id="KAL2458622.1"/>
    </source>
</evidence>
<feature type="region of interest" description="Disordered" evidence="1">
    <location>
        <begin position="1"/>
        <end position="32"/>
    </location>
</feature>
<reference evidence="3" key="1">
    <citation type="submission" date="2024-07" db="EMBL/GenBank/DDBJ databases">
        <title>Two chromosome-level genome assemblies of Korean endemic species Abeliophyllum distichum and Forsythia ovata (Oleaceae).</title>
        <authorList>
            <person name="Jang H."/>
        </authorList>
    </citation>
    <scope>NUCLEOTIDE SEQUENCE [LARGE SCALE GENOMIC DNA]</scope>
</reference>
<comment type="caution">
    <text evidence="2">The sequence shown here is derived from an EMBL/GenBank/DDBJ whole genome shotgun (WGS) entry which is preliminary data.</text>
</comment>
<dbReference type="EMBL" id="JBFOLJ010000028">
    <property type="protein sequence ID" value="KAL2458622.1"/>
    <property type="molecule type" value="Genomic_DNA"/>
</dbReference>
<sequence length="137" mass="15240">MIYISRQNRNNISNQPGLDITSEEKEGTRKKTSKIEFQETAIVCLRQSLPLLRQDIASDTFSAAHISNSIKALSPTLTNYRFSRNYGAPSAPKEQKIKVPLTRFSVSGNYVSALYIAAVKANVVDKVESELNTFVEA</sequence>
<protein>
    <submittedName>
        <fullName evidence="2">Uncharacterized protein</fullName>
    </submittedName>
</protein>
<gene>
    <name evidence="2" type="ORF">Fot_55652</name>
</gene>
<accession>A0ABD1P427</accession>
<dbReference type="AlphaFoldDB" id="A0ABD1P427"/>
<evidence type="ECO:0000313" key="3">
    <source>
        <dbReference type="Proteomes" id="UP001604277"/>
    </source>
</evidence>
<feature type="compositionally biased region" description="Polar residues" evidence="1">
    <location>
        <begin position="1"/>
        <end position="16"/>
    </location>
</feature>
<proteinExistence type="predicted"/>
<name>A0ABD1P427_9LAMI</name>
<keyword evidence="3" id="KW-1185">Reference proteome</keyword>